<dbReference type="InterPro" id="IPR006619">
    <property type="entry name" value="PGRP_domain_met/bac"/>
</dbReference>
<proteinExistence type="inferred from homology"/>
<gene>
    <name evidence="6" type="ORF">NBG84_17540</name>
</gene>
<protein>
    <submittedName>
        <fullName evidence="6">N-acetylmuramoyl-L-alanine amidase</fullName>
        <ecNumber evidence="6">3.5.1.28</ecNumber>
    </submittedName>
</protein>
<dbReference type="EC" id="3.5.1.28" evidence="6"/>
<dbReference type="Gene3D" id="3.40.80.10">
    <property type="entry name" value="Peptidoglycan recognition protein-like"/>
    <property type="match status" value="1"/>
</dbReference>
<feature type="region of interest" description="Disordered" evidence="2">
    <location>
        <begin position="30"/>
        <end position="92"/>
    </location>
</feature>
<dbReference type="Pfam" id="PF01510">
    <property type="entry name" value="Amidase_2"/>
    <property type="match status" value="1"/>
</dbReference>
<dbReference type="PANTHER" id="PTHR11022:SF41">
    <property type="entry name" value="PEPTIDOGLYCAN-RECOGNITION PROTEIN LC-RELATED"/>
    <property type="match status" value="1"/>
</dbReference>
<feature type="chain" id="PRO_5045838546" evidence="3">
    <location>
        <begin position="32"/>
        <end position="461"/>
    </location>
</feature>
<dbReference type="Proteomes" id="UP001431429">
    <property type="component" value="Unassembled WGS sequence"/>
</dbReference>
<dbReference type="CDD" id="cd06583">
    <property type="entry name" value="PGRP"/>
    <property type="match status" value="1"/>
</dbReference>
<dbReference type="InterPro" id="IPR015510">
    <property type="entry name" value="PGRP"/>
</dbReference>
<sequence>MRGFPTSSIGAAACAALVLPLSISLTAPASAEPPPVAPPHIGPALPGGVAASDSGVAGRSLREPDPGVSGSTRSLPLSPAMNRSLGPTGERGLRKVGIRPFSLVGVVWDDPAAELAGTVQVRTRPLATGNWSRWQDVEAHTDGHGADPGTAEGASERTRGATAPLWVGASDGVEVRVRPTDAHSTPLPDGMRLELVDPGADPTANGPVRSRAVPAMDEPASPLIPDASYMPDLSSVWDLLGGPTAPAPPAQTAEAAAKSYIGPRPKIITRKGWGADESLREKGFVYTSTVKAAFVHHSATGNSYTCKQAPSVLRSIYRYHVVSTGWRDFGYNFAIDKCGNIYEGRAGGVNKPVLGAHTLGFNTNSMGIALLGTYSHTNPPAAAVTAAARLTAWKLGVFKRNPKGKVTLTSGGSGKHAKGKKVSFYVIAGHRNAFLTDCPGSRLYGKLGAIRTASAGYQGRS</sequence>
<keyword evidence="3" id="KW-0732">Signal</keyword>
<dbReference type="SUPFAM" id="SSF55846">
    <property type="entry name" value="N-acetylmuramoyl-L-alanine amidase-like"/>
    <property type="match status" value="1"/>
</dbReference>
<dbReference type="RefSeq" id="WP_250920417.1">
    <property type="nucleotide sequence ID" value="NZ_JAMQAW010000023.1"/>
</dbReference>
<evidence type="ECO:0000256" key="2">
    <source>
        <dbReference type="SAM" id="MobiDB-lite"/>
    </source>
</evidence>
<dbReference type="InterPro" id="IPR036505">
    <property type="entry name" value="Amidase/PGRP_sf"/>
</dbReference>
<keyword evidence="7" id="KW-1185">Reference proteome</keyword>
<feature type="compositionally biased region" description="Low complexity" evidence="2">
    <location>
        <begin position="42"/>
        <end position="58"/>
    </location>
</feature>
<feature type="domain" description="Peptidoglycan recognition protein family" evidence="5">
    <location>
        <begin position="265"/>
        <end position="413"/>
    </location>
</feature>
<dbReference type="InterPro" id="IPR002502">
    <property type="entry name" value="Amidase_domain"/>
</dbReference>
<evidence type="ECO:0000256" key="1">
    <source>
        <dbReference type="ARBA" id="ARBA00007553"/>
    </source>
</evidence>
<comment type="caution">
    <text evidence="6">The sequence shown here is derived from an EMBL/GenBank/DDBJ whole genome shotgun (WGS) entry which is preliminary data.</text>
</comment>
<reference evidence="6" key="1">
    <citation type="submission" date="2022-06" db="EMBL/GenBank/DDBJ databases">
        <title>Genome public.</title>
        <authorList>
            <person name="Sun Q."/>
        </authorList>
    </citation>
    <scope>NUCLEOTIDE SEQUENCE</scope>
    <source>
        <strain evidence="6">CWNU-1</strain>
    </source>
</reference>
<name>A0ABT0UN88_9ACTN</name>
<accession>A0ABT0UN88</accession>
<evidence type="ECO:0000313" key="6">
    <source>
        <dbReference type="EMBL" id="MCM2390073.1"/>
    </source>
</evidence>
<feature type="signal peptide" evidence="3">
    <location>
        <begin position="1"/>
        <end position="31"/>
    </location>
</feature>
<dbReference type="GO" id="GO:0008745">
    <property type="term" value="F:N-acetylmuramoyl-L-alanine amidase activity"/>
    <property type="evidence" value="ECO:0007669"/>
    <property type="project" value="UniProtKB-EC"/>
</dbReference>
<comment type="similarity">
    <text evidence="1">Belongs to the N-acetylmuramoyl-L-alanine amidase 2 family.</text>
</comment>
<feature type="compositionally biased region" description="Pro residues" evidence="2">
    <location>
        <begin position="31"/>
        <end position="41"/>
    </location>
</feature>
<dbReference type="SMART" id="SM00701">
    <property type="entry name" value="PGRP"/>
    <property type="match status" value="1"/>
</dbReference>
<dbReference type="EMBL" id="JAMQAW010000023">
    <property type="protein sequence ID" value="MCM2390073.1"/>
    <property type="molecule type" value="Genomic_DNA"/>
</dbReference>
<dbReference type="PANTHER" id="PTHR11022">
    <property type="entry name" value="PEPTIDOGLYCAN RECOGNITION PROTEIN"/>
    <property type="match status" value="1"/>
</dbReference>
<evidence type="ECO:0000259" key="5">
    <source>
        <dbReference type="SMART" id="SM00701"/>
    </source>
</evidence>
<keyword evidence="6" id="KW-0378">Hydrolase</keyword>
<organism evidence="6 7">
    <name type="scientific">Streptomyces albipurpureus</name>
    <dbReference type="NCBI Taxonomy" id="2897419"/>
    <lineage>
        <taxon>Bacteria</taxon>
        <taxon>Bacillati</taxon>
        <taxon>Actinomycetota</taxon>
        <taxon>Actinomycetes</taxon>
        <taxon>Kitasatosporales</taxon>
        <taxon>Streptomycetaceae</taxon>
        <taxon>Streptomyces</taxon>
    </lineage>
</organism>
<feature type="domain" description="N-acetylmuramoyl-L-alanine amidase" evidence="4">
    <location>
        <begin position="279"/>
        <end position="440"/>
    </location>
</feature>
<evidence type="ECO:0000256" key="3">
    <source>
        <dbReference type="SAM" id="SignalP"/>
    </source>
</evidence>
<evidence type="ECO:0000313" key="7">
    <source>
        <dbReference type="Proteomes" id="UP001431429"/>
    </source>
</evidence>
<dbReference type="SMART" id="SM00644">
    <property type="entry name" value="Ami_2"/>
    <property type="match status" value="1"/>
</dbReference>
<evidence type="ECO:0000259" key="4">
    <source>
        <dbReference type="SMART" id="SM00644"/>
    </source>
</evidence>